<reference evidence="2" key="1">
    <citation type="submission" date="2023-10" db="EMBL/GenBank/DDBJ databases">
        <authorList>
            <person name="Chen Y."/>
            <person name="Shah S."/>
            <person name="Dougan E. K."/>
            <person name="Thang M."/>
            <person name="Chan C."/>
        </authorList>
    </citation>
    <scope>NUCLEOTIDE SEQUENCE [LARGE SCALE GENOMIC DNA]</scope>
</reference>
<protein>
    <submittedName>
        <fullName evidence="2">Uncharacterized protein</fullName>
    </submittedName>
</protein>
<evidence type="ECO:0000313" key="3">
    <source>
        <dbReference type="Proteomes" id="UP001189429"/>
    </source>
</evidence>
<keyword evidence="3" id="KW-1185">Reference proteome</keyword>
<gene>
    <name evidence="2" type="ORF">PCOR1329_LOCUS7561</name>
</gene>
<dbReference type="Proteomes" id="UP001189429">
    <property type="component" value="Unassembled WGS sequence"/>
</dbReference>
<evidence type="ECO:0000256" key="1">
    <source>
        <dbReference type="SAM" id="MobiDB-lite"/>
    </source>
</evidence>
<evidence type="ECO:0000313" key="2">
    <source>
        <dbReference type="EMBL" id="CAK0798939.1"/>
    </source>
</evidence>
<comment type="caution">
    <text evidence="2">The sequence shown here is derived from an EMBL/GenBank/DDBJ whole genome shotgun (WGS) entry which is preliminary data.</text>
</comment>
<name>A0ABN9Q302_9DINO</name>
<dbReference type="EMBL" id="CAUYUJ010002052">
    <property type="protein sequence ID" value="CAK0798939.1"/>
    <property type="molecule type" value="Genomic_DNA"/>
</dbReference>
<sequence>PSPPTPSHKSPRIVTVLAKPFQEGGPARPLLGRRSPPASGVASSAAAAKAKAAAREIEAKSESVQDQLAAIVAAAKARAAKSSGEPLAAPQQPKELPMLLS</sequence>
<proteinExistence type="predicted"/>
<organism evidence="2 3">
    <name type="scientific">Prorocentrum cordatum</name>
    <dbReference type="NCBI Taxonomy" id="2364126"/>
    <lineage>
        <taxon>Eukaryota</taxon>
        <taxon>Sar</taxon>
        <taxon>Alveolata</taxon>
        <taxon>Dinophyceae</taxon>
        <taxon>Prorocentrales</taxon>
        <taxon>Prorocentraceae</taxon>
        <taxon>Prorocentrum</taxon>
    </lineage>
</organism>
<accession>A0ABN9Q302</accession>
<feature type="non-terminal residue" evidence="2">
    <location>
        <position position="1"/>
    </location>
</feature>
<feature type="region of interest" description="Disordered" evidence="1">
    <location>
        <begin position="80"/>
        <end position="101"/>
    </location>
</feature>
<feature type="region of interest" description="Disordered" evidence="1">
    <location>
        <begin position="21"/>
        <end position="43"/>
    </location>
</feature>